<dbReference type="NCBIfam" id="NF040941">
    <property type="entry name" value="GGGWT_bact"/>
    <property type="match status" value="1"/>
</dbReference>
<protein>
    <recommendedName>
        <fullName evidence="6">Fibrinogen C-terminal domain-containing protein</fullName>
    </recommendedName>
</protein>
<name>A0A849VIJ1_9GAMM</name>
<keyword evidence="3" id="KW-0106">Calcium</keyword>
<dbReference type="EMBL" id="JABBPG010000005">
    <property type="protein sequence ID" value="NOU51477.1"/>
    <property type="molecule type" value="Genomic_DNA"/>
</dbReference>
<dbReference type="GO" id="GO:0046872">
    <property type="term" value="F:metal ion binding"/>
    <property type="evidence" value="ECO:0007669"/>
    <property type="project" value="UniProtKB-KW"/>
</dbReference>
<dbReference type="InterPro" id="IPR002181">
    <property type="entry name" value="Fibrinogen_a/b/g_C_dom"/>
</dbReference>
<dbReference type="GO" id="GO:0070492">
    <property type="term" value="F:oligosaccharide binding"/>
    <property type="evidence" value="ECO:0007669"/>
    <property type="project" value="TreeGrafter"/>
</dbReference>
<dbReference type="Gene3D" id="3.90.215.10">
    <property type="entry name" value="Gamma Fibrinogen, chain A, domain 1"/>
    <property type="match status" value="1"/>
</dbReference>
<accession>A0A849VIJ1</accession>
<keyword evidence="8" id="KW-1185">Reference proteome</keyword>
<comment type="caution">
    <text evidence="7">The sequence shown here is derived from an EMBL/GenBank/DDBJ whole genome shotgun (WGS) entry which is preliminary data.</text>
</comment>
<feature type="chain" id="PRO_5032415863" description="Fibrinogen C-terminal domain-containing protein" evidence="5">
    <location>
        <begin position="20"/>
        <end position="444"/>
    </location>
</feature>
<evidence type="ECO:0000313" key="7">
    <source>
        <dbReference type="EMBL" id="NOU51477.1"/>
    </source>
</evidence>
<dbReference type="PANTHER" id="PTHR16146">
    <property type="entry name" value="INTELECTIN"/>
    <property type="match status" value="1"/>
</dbReference>
<evidence type="ECO:0000256" key="3">
    <source>
        <dbReference type="ARBA" id="ARBA00022837"/>
    </source>
</evidence>
<reference evidence="7 8" key="1">
    <citation type="submission" date="2020-04" db="EMBL/GenBank/DDBJ databases">
        <title>Pseudoalteromonas caenipelagi sp. nov., isolated from a tidal flat.</title>
        <authorList>
            <person name="Park S."/>
            <person name="Yoon J.-H."/>
        </authorList>
    </citation>
    <scope>NUCLEOTIDE SEQUENCE [LARGE SCALE GENOMIC DNA]</scope>
    <source>
        <strain evidence="7 8">JBTF-M23</strain>
    </source>
</reference>
<keyword evidence="5" id="KW-0732">Signal</keyword>
<keyword evidence="2" id="KW-0430">Lectin</keyword>
<dbReference type="InterPro" id="IPR014716">
    <property type="entry name" value="Fibrinogen_a/b/g_C_1"/>
</dbReference>
<feature type="domain" description="Fibrinogen C-terminal" evidence="6">
    <location>
        <begin position="261"/>
        <end position="314"/>
    </location>
</feature>
<dbReference type="Proteomes" id="UP000586305">
    <property type="component" value="Unassembled WGS sequence"/>
</dbReference>
<dbReference type="InterPro" id="IPR036056">
    <property type="entry name" value="Fibrinogen-like_C"/>
</dbReference>
<evidence type="ECO:0000256" key="1">
    <source>
        <dbReference type="ARBA" id="ARBA00022723"/>
    </source>
</evidence>
<evidence type="ECO:0000256" key="2">
    <source>
        <dbReference type="ARBA" id="ARBA00022734"/>
    </source>
</evidence>
<dbReference type="GO" id="GO:0005615">
    <property type="term" value="C:extracellular space"/>
    <property type="evidence" value="ECO:0007669"/>
    <property type="project" value="TreeGrafter"/>
</dbReference>
<dbReference type="AlphaFoldDB" id="A0A849VIJ1"/>
<dbReference type="PROSITE" id="PS51406">
    <property type="entry name" value="FIBRINOGEN_C_2"/>
    <property type="match status" value="1"/>
</dbReference>
<dbReference type="RefSeq" id="WP_171626542.1">
    <property type="nucleotide sequence ID" value="NZ_JABBPG010000005.1"/>
</dbReference>
<evidence type="ECO:0000256" key="5">
    <source>
        <dbReference type="SAM" id="SignalP"/>
    </source>
</evidence>
<keyword evidence="4" id="KW-1015">Disulfide bond</keyword>
<sequence length="444" mass="48351">MMLKNTLYLSIIACSSAFAANEYVELNVNDAWTPLNHTQGNFVFASAATDAEIDAGVVALKNTAGTVEIAFKEWPYLDGAHADEKVSILSLPSGRQVLADGTILEVGSFEIGNGETQISFAEKFEHTPHIFLTGQSYNNTEAYTARIHGVSQHGFTALKQGQEKTVNAALKETVAYLAIYAPNNSGTINGYNFQLDQIKLDHSSSANAPYGLYLQEDQSKDSEVAHIIEHVNILNFGKRVFAQDITAFGRDPIVPRMRNDFAQEPTGKSCAEIKTLYPLAPSDYYSITPSGSKTIKAFCDMEKESGGWTLFASHNTSATPTEADVVSPDTLSVMTDANWQALRDTMEYGMMVVDSTGKVGIIEKDALLNGSCIPLNQTESIAYNTAPYGRIWHTERSGCGGSGGDYSEIIINKGWSHAYNFTGAFSKWQFSGGYTAGIVAYYIK</sequence>
<evidence type="ECO:0000313" key="8">
    <source>
        <dbReference type="Proteomes" id="UP000586305"/>
    </source>
</evidence>
<gene>
    <name evidence="7" type="ORF">HG263_13150</name>
</gene>
<evidence type="ECO:0000259" key="6">
    <source>
        <dbReference type="PROSITE" id="PS51406"/>
    </source>
</evidence>
<dbReference type="PANTHER" id="PTHR16146:SF46">
    <property type="entry name" value="INTELECTIN-1A-RELATED"/>
    <property type="match status" value="1"/>
</dbReference>
<proteinExistence type="predicted"/>
<evidence type="ECO:0000256" key="4">
    <source>
        <dbReference type="ARBA" id="ARBA00023157"/>
    </source>
</evidence>
<keyword evidence="1" id="KW-0479">Metal-binding</keyword>
<dbReference type="SUPFAM" id="SSF56496">
    <property type="entry name" value="Fibrinogen C-terminal domain-like"/>
    <property type="match status" value="1"/>
</dbReference>
<organism evidence="7 8">
    <name type="scientific">Pseudoalteromonas caenipelagi</name>
    <dbReference type="NCBI Taxonomy" id="2726988"/>
    <lineage>
        <taxon>Bacteria</taxon>
        <taxon>Pseudomonadati</taxon>
        <taxon>Pseudomonadota</taxon>
        <taxon>Gammaproteobacteria</taxon>
        <taxon>Alteromonadales</taxon>
        <taxon>Pseudoalteromonadaceae</taxon>
        <taxon>Pseudoalteromonas</taxon>
    </lineage>
</organism>
<feature type="signal peptide" evidence="5">
    <location>
        <begin position="1"/>
        <end position="19"/>
    </location>
</feature>